<evidence type="ECO:0000313" key="2">
    <source>
        <dbReference type="EMBL" id="KZN29735.1"/>
    </source>
</evidence>
<keyword evidence="3" id="KW-1185">Reference proteome</keyword>
<dbReference type="EMBL" id="AUYB01000158">
    <property type="protein sequence ID" value="KZN29735.1"/>
    <property type="molecule type" value="Genomic_DNA"/>
</dbReference>
<dbReference type="PATRIC" id="fig|1365250.3.peg.5131"/>
<comment type="caution">
    <text evidence="2">The sequence shown here is derived from an EMBL/GenBank/DDBJ whole genome shotgun (WGS) entry which is preliminary data.</text>
</comment>
<organism evidence="2 3">
    <name type="scientific">Pseudoalteromonas luteoviolacea DSM 6061</name>
    <dbReference type="NCBI Taxonomy" id="1365250"/>
    <lineage>
        <taxon>Bacteria</taxon>
        <taxon>Pseudomonadati</taxon>
        <taxon>Pseudomonadota</taxon>
        <taxon>Gammaproteobacteria</taxon>
        <taxon>Alteromonadales</taxon>
        <taxon>Pseudoalteromonadaceae</taxon>
        <taxon>Pseudoalteromonas</taxon>
    </lineage>
</organism>
<sequence>MNIVIIGLILTFSVASFATENQVTSTKLTISYIDHPSILNKALPLIEKAYQAENINVDFVAIPSHRLINEIQSQHTDGDVILAKEIFAPYKELIAVGPPLTKVQFVLLCVESVPCNQRVIQTSPKTILATDESMRVILNKFPTSRRNRYYQLNQLGRLPHLLQEQRFEYAIYVMSSSWPIPQALEHLNRHVLFESHAYHVVHKKHAALAEKIAVRITEILNNNKK</sequence>
<feature type="signal peptide" evidence="1">
    <location>
        <begin position="1"/>
        <end position="18"/>
    </location>
</feature>
<protein>
    <recommendedName>
        <fullName evidence="4">Solute-binding protein family 3/N-terminal domain-containing protein</fullName>
    </recommendedName>
</protein>
<feature type="chain" id="PRO_5007831067" description="Solute-binding protein family 3/N-terminal domain-containing protein" evidence="1">
    <location>
        <begin position="19"/>
        <end position="225"/>
    </location>
</feature>
<dbReference type="AlphaFoldDB" id="A0A161ZRQ4"/>
<evidence type="ECO:0008006" key="4">
    <source>
        <dbReference type="Google" id="ProtNLM"/>
    </source>
</evidence>
<name>A0A161ZRQ4_9GAMM</name>
<evidence type="ECO:0000313" key="3">
    <source>
        <dbReference type="Proteomes" id="UP000076643"/>
    </source>
</evidence>
<reference evidence="2 3" key="1">
    <citation type="submission" date="2013-07" db="EMBL/GenBank/DDBJ databases">
        <title>Comparative Genomic and Metabolomic Analysis of Twelve Strains of Pseudoalteromonas luteoviolacea.</title>
        <authorList>
            <person name="Vynne N.G."/>
            <person name="Mansson M."/>
            <person name="Gram L."/>
        </authorList>
    </citation>
    <scope>NUCLEOTIDE SEQUENCE [LARGE SCALE GENOMIC DNA]</scope>
    <source>
        <strain evidence="2 3">DSM 6061</strain>
    </source>
</reference>
<evidence type="ECO:0000256" key="1">
    <source>
        <dbReference type="SAM" id="SignalP"/>
    </source>
</evidence>
<gene>
    <name evidence="2" type="ORF">N475_05405</name>
</gene>
<proteinExistence type="predicted"/>
<dbReference type="Proteomes" id="UP000076643">
    <property type="component" value="Unassembled WGS sequence"/>
</dbReference>
<keyword evidence="1" id="KW-0732">Signal</keyword>
<accession>A0A161ZRQ4</accession>